<dbReference type="EMBL" id="CAJGYM010000020">
    <property type="protein sequence ID" value="CAD6191378.1"/>
    <property type="molecule type" value="Genomic_DNA"/>
</dbReference>
<dbReference type="AlphaFoldDB" id="A0A8S1H9V9"/>
<sequence length="311" mass="34449">MLLPLVLSLQFVAVRLKNFGPITDHFETWLNQNGYEKYNFGRSDMGNFGSFGGKADDNEEIIHEPVVFIHGNSDAALTANDFSTGWTKTVSYFVSQNYSMAELYATSWGNTNTTQAVFRDHDCVTTHRLRMFFEAVLQYTGATRISVISHSMGVTLGRKIVQGGFITADDGTCNIGKSLTPRVNVFLGIAGANFGLCVCILQGDGTTWPTCNMKNGLWPGDSCGENQQAYSQFLMDINARGAHLEGKYIFSMWSKDDDLIGYGDNVWGRFTSEIPNSAGNVIYSNRTHMQTKEDSAADQFFIVTRHALPSL</sequence>
<feature type="chain" id="PRO_5035849187" evidence="1">
    <location>
        <begin position="17"/>
        <end position="311"/>
    </location>
</feature>
<dbReference type="InterPro" id="IPR029058">
    <property type="entry name" value="AB_hydrolase_fold"/>
</dbReference>
<dbReference type="Gene3D" id="3.40.50.1820">
    <property type="entry name" value="alpha/beta hydrolase"/>
    <property type="match status" value="1"/>
</dbReference>
<evidence type="ECO:0000256" key="1">
    <source>
        <dbReference type="SAM" id="SignalP"/>
    </source>
</evidence>
<dbReference type="SUPFAM" id="SSF53474">
    <property type="entry name" value="alpha/beta-Hydrolases"/>
    <property type="match status" value="1"/>
</dbReference>
<dbReference type="PANTHER" id="PTHR32015">
    <property type="entry name" value="FASTING INDUCED LIPASE"/>
    <property type="match status" value="1"/>
</dbReference>
<dbReference type="Proteomes" id="UP000835052">
    <property type="component" value="Unassembled WGS sequence"/>
</dbReference>
<proteinExistence type="predicted"/>
<gene>
    <name evidence="2" type="ORF">CAUJ_LOCUS7297</name>
</gene>
<dbReference type="GO" id="GO:0016042">
    <property type="term" value="P:lipid catabolic process"/>
    <property type="evidence" value="ECO:0007669"/>
    <property type="project" value="InterPro"/>
</dbReference>
<evidence type="ECO:0000313" key="2">
    <source>
        <dbReference type="EMBL" id="CAD6191378.1"/>
    </source>
</evidence>
<protein>
    <submittedName>
        <fullName evidence="2">Uncharacterized protein</fullName>
    </submittedName>
</protein>
<accession>A0A8S1H9V9</accession>
<keyword evidence="3" id="KW-1185">Reference proteome</keyword>
<dbReference type="Pfam" id="PF01674">
    <property type="entry name" value="Lipase_2"/>
    <property type="match status" value="1"/>
</dbReference>
<dbReference type="GO" id="GO:0016298">
    <property type="term" value="F:lipase activity"/>
    <property type="evidence" value="ECO:0007669"/>
    <property type="project" value="TreeGrafter"/>
</dbReference>
<dbReference type="FunFam" id="3.40.50.1820:FF:000191">
    <property type="entry name" value="LIPaSe related"/>
    <property type="match status" value="1"/>
</dbReference>
<dbReference type="PANTHER" id="PTHR32015:SF2">
    <property type="entry name" value="LIPASE"/>
    <property type="match status" value="1"/>
</dbReference>
<organism evidence="2 3">
    <name type="scientific">Caenorhabditis auriculariae</name>
    <dbReference type="NCBI Taxonomy" id="2777116"/>
    <lineage>
        <taxon>Eukaryota</taxon>
        <taxon>Metazoa</taxon>
        <taxon>Ecdysozoa</taxon>
        <taxon>Nematoda</taxon>
        <taxon>Chromadorea</taxon>
        <taxon>Rhabditida</taxon>
        <taxon>Rhabditina</taxon>
        <taxon>Rhabditomorpha</taxon>
        <taxon>Rhabditoidea</taxon>
        <taxon>Rhabditidae</taxon>
        <taxon>Peloderinae</taxon>
        <taxon>Caenorhabditis</taxon>
    </lineage>
</organism>
<feature type="signal peptide" evidence="1">
    <location>
        <begin position="1"/>
        <end position="16"/>
    </location>
</feature>
<dbReference type="OrthoDB" id="5821855at2759"/>
<comment type="caution">
    <text evidence="2">The sequence shown here is derived from an EMBL/GenBank/DDBJ whole genome shotgun (WGS) entry which is preliminary data.</text>
</comment>
<reference evidence="2" key="1">
    <citation type="submission" date="2020-10" db="EMBL/GenBank/DDBJ databases">
        <authorList>
            <person name="Kikuchi T."/>
        </authorList>
    </citation>
    <scope>NUCLEOTIDE SEQUENCE</scope>
    <source>
        <strain evidence="2">NKZ352</strain>
    </source>
</reference>
<evidence type="ECO:0000313" key="3">
    <source>
        <dbReference type="Proteomes" id="UP000835052"/>
    </source>
</evidence>
<dbReference type="InterPro" id="IPR002918">
    <property type="entry name" value="Lipase_EstA/Esterase_EstB"/>
</dbReference>
<name>A0A8S1H9V9_9PELO</name>
<keyword evidence="1" id="KW-0732">Signal</keyword>